<gene>
    <name evidence="1" type="ORF">G7K_6763-t1</name>
</gene>
<dbReference type="AlphaFoldDB" id="A0A0E9NS29"/>
<protein>
    <submittedName>
        <fullName evidence="1">Uncharacterized protein</fullName>
    </submittedName>
</protein>
<reference evidence="1 2" key="3">
    <citation type="journal article" date="2015" name="Genome Announc.">
        <title>Draft Genome Sequence of the Archiascomycetous Yeast Saitoella complicata.</title>
        <authorList>
            <person name="Yamauchi K."/>
            <person name="Kondo S."/>
            <person name="Hamamoto M."/>
            <person name="Takahashi Y."/>
            <person name="Ogura Y."/>
            <person name="Hayashi T."/>
            <person name="Nishida H."/>
        </authorList>
    </citation>
    <scope>NUCLEOTIDE SEQUENCE [LARGE SCALE GENOMIC DNA]</scope>
    <source>
        <strain evidence="1 2">NRRL Y-17804</strain>
    </source>
</reference>
<sequence length="130" mass="15120">MLGEVTTDAEGRNIILHWKDGKDPHQLADLGKKYKNLYNLNPTLYQDDCVDYVNYYHATNIKRWNISTFLKQIGYTQKQVSVEAAQRNHQLRPYHAVEINPSLPEHRLCRGKSTSRNNVQARNLHCSNVQ</sequence>
<keyword evidence="2" id="KW-1185">Reference proteome</keyword>
<accession>A0A0E9NS29</accession>
<name>A0A0E9NS29_SAICN</name>
<reference evidence="1 2" key="2">
    <citation type="journal article" date="2014" name="J. Gen. Appl. Microbiol.">
        <title>The early diverging ascomycetous budding yeast Saitoella complicata has three histone deacetylases belonging to the Clr6, Hos2, and Rpd3 lineages.</title>
        <authorList>
            <person name="Nishida H."/>
            <person name="Matsumoto T."/>
            <person name="Kondo S."/>
            <person name="Hamamoto M."/>
            <person name="Yoshikawa H."/>
        </authorList>
    </citation>
    <scope>NUCLEOTIDE SEQUENCE [LARGE SCALE GENOMIC DNA]</scope>
    <source>
        <strain evidence="1 2">NRRL Y-17804</strain>
    </source>
</reference>
<proteinExistence type="predicted"/>
<evidence type="ECO:0000313" key="2">
    <source>
        <dbReference type="Proteomes" id="UP000033140"/>
    </source>
</evidence>
<comment type="caution">
    <text evidence="1">The sequence shown here is derived from an EMBL/GenBank/DDBJ whole genome shotgun (WGS) entry which is preliminary data.</text>
</comment>
<evidence type="ECO:0000313" key="1">
    <source>
        <dbReference type="EMBL" id="GAO52692.1"/>
    </source>
</evidence>
<dbReference type="Proteomes" id="UP000033140">
    <property type="component" value="Unassembled WGS sequence"/>
</dbReference>
<reference evidence="1 2" key="1">
    <citation type="journal article" date="2011" name="J. Gen. Appl. Microbiol.">
        <title>Draft genome sequencing of the enigmatic yeast Saitoella complicata.</title>
        <authorList>
            <person name="Nishida H."/>
            <person name="Hamamoto M."/>
            <person name="Sugiyama J."/>
        </authorList>
    </citation>
    <scope>NUCLEOTIDE SEQUENCE [LARGE SCALE GENOMIC DNA]</scope>
    <source>
        <strain evidence="1 2">NRRL Y-17804</strain>
    </source>
</reference>
<dbReference type="EMBL" id="BACD03000080">
    <property type="protein sequence ID" value="GAO52692.1"/>
    <property type="molecule type" value="Genomic_DNA"/>
</dbReference>
<organism evidence="1 2">
    <name type="scientific">Saitoella complicata (strain BCRC 22490 / CBS 7301 / JCM 7358 / NBRC 10748 / NRRL Y-17804)</name>
    <dbReference type="NCBI Taxonomy" id="698492"/>
    <lineage>
        <taxon>Eukaryota</taxon>
        <taxon>Fungi</taxon>
        <taxon>Dikarya</taxon>
        <taxon>Ascomycota</taxon>
        <taxon>Taphrinomycotina</taxon>
        <taxon>Taphrinomycotina incertae sedis</taxon>
        <taxon>Saitoella</taxon>
    </lineage>
</organism>